<dbReference type="OrthoDB" id="6101863at2"/>
<evidence type="ECO:0000313" key="2">
    <source>
        <dbReference type="EMBL" id="RBO82316.1"/>
    </source>
</evidence>
<name>A0A366CXE3_9GAMM</name>
<keyword evidence="3" id="KW-1185">Reference proteome</keyword>
<dbReference type="AlphaFoldDB" id="A0A366CXE3"/>
<gene>
    <name evidence="2" type="ORF">DFP76_106144</name>
</gene>
<dbReference type="Proteomes" id="UP000252086">
    <property type="component" value="Unassembled WGS sequence"/>
</dbReference>
<dbReference type="EMBL" id="QNRF01000006">
    <property type="protein sequence ID" value="RBO82316.1"/>
    <property type="molecule type" value="Genomic_DNA"/>
</dbReference>
<keyword evidence="1" id="KW-0732">Signal</keyword>
<protein>
    <submittedName>
        <fullName evidence="2">Uncharacterized protein</fullName>
    </submittedName>
</protein>
<evidence type="ECO:0000256" key="1">
    <source>
        <dbReference type="SAM" id="SignalP"/>
    </source>
</evidence>
<feature type="signal peptide" evidence="1">
    <location>
        <begin position="1"/>
        <end position="18"/>
    </location>
</feature>
<accession>A0A366CXE3</accession>
<sequence length="226" mass="25934">MLLRGLIILLTFSSVAYAEEQKPNFAVGLGYGLLERKSLLNIDFKVNIPINDYLATQVLLNSNYLITGSSNDSFAQSEFFSNWFISNQYGRLGVGLGVSELEPMDEDVKGEREVIGQFTGDVFFDEVTLIVNTQSNQATLSNITSSRLGLSYYQSENVRFSLYREKYNDLDTGWRFESYYQPEKYQDMASVGVIVRTGKKYDYIGAVIQYYFDYAVPLQERERRFN</sequence>
<proteinExistence type="predicted"/>
<reference evidence="2 3" key="1">
    <citation type="submission" date="2018-06" db="EMBL/GenBank/DDBJ databases">
        <title>Genomic Encyclopedia of Type Strains, Phase III (KMG-III): the genomes of soil and plant-associated and newly described type strains.</title>
        <authorList>
            <person name="Whitman W."/>
        </authorList>
    </citation>
    <scope>NUCLEOTIDE SEQUENCE [LARGE SCALE GENOMIC DNA]</scope>
    <source>
        <strain evidence="2 3">CECT 7732</strain>
    </source>
</reference>
<organism evidence="2 3">
    <name type="scientific">Marinomonas aquiplantarum</name>
    <dbReference type="NCBI Taxonomy" id="491951"/>
    <lineage>
        <taxon>Bacteria</taxon>
        <taxon>Pseudomonadati</taxon>
        <taxon>Pseudomonadota</taxon>
        <taxon>Gammaproteobacteria</taxon>
        <taxon>Oceanospirillales</taxon>
        <taxon>Oceanospirillaceae</taxon>
        <taxon>Marinomonas</taxon>
    </lineage>
</organism>
<feature type="chain" id="PRO_5017009931" evidence="1">
    <location>
        <begin position="19"/>
        <end position="226"/>
    </location>
</feature>
<evidence type="ECO:0000313" key="3">
    <source>
        <dbReference type="Proteomes" id="UP000252086"/>
    </source>
</evidence>
<comment type="caution">
    <text evidence="2">The sequence shown here is derived from an EMBL/GenBank/DDBJ whole genome shotgun (WGS) entry which is preliminary data.</text>
</comment>